<accession>A0AAW0DV12</accession>
<name>A0AAW0DV12_9AGAR</name>
<dbReference type="EMBL" id="JAWWNJ010000005">
    <property type="protein sequence ID" value="KAK7055609.1"/>
    <property type="molecule type" value="Genomic_DNA"/>
</dbReference>
<keyword evidence="2" id="KW-1185">Reference proteome</keyword>
<proteinExistence type="predicted"/>
<protein>
    <submittedName>
        <fullName evidence="1">Uncharacterized protein</fullName>
    </submittedName>
</protein>
<sequence length="383" mass="44249">MLFSGNGLPVDDDILDRILTFCPTFQTLQSTMITSKTFYRVFQTHPKSITRAVAYNAVGPALPQALRVLRYPYDEYNTPDADPAAMAEACEEDHLISVITAEEKQKLQENSRIVVKLENIYSLRHKDRTSKTSLLISEESWRFQRAMYRIMLFCNLFPSTSYSEDMDDECIEKIRRQRTAMLREYPTTELRELHSVTKFLQGICEEVAPDASLVQMLLSTGPYGAMTIWENRSYDILEEDLEFPDFDDDDVDLKLITLWMRFDDTFGAGSKCAAPGGLQLYTEATQLAQPENLASFIGDLFSFTTRTSPEFGGWMRTDSYCNACLVKFLEEHLWIWFLDERIKGGWTPPENCWYGWNCRTQVHKRYHAETKNHLCVPIKGDEI</sequence>
<evidence type="ECO:0000313" key="1">
    <source>
        <dbReference type="EMBL" id="KAK7055609.1"/>
    </source>
</evidence>
<dbReference type="AlphaFoldDB" id="A0AAW0DV12"/>
<evidence type="ECO:0000313" key="2">
    <source>
        <dbReference type="Proteomes" id="UP001362999"/>
    </source>
</evidence>
<comment type="caution">
    <text evidence="1">The sequence shown here is derived from an EMBL/GenBank/DDBJ whole genome shotgun (WGS) entry which is preliminary data.</text>
</comment>
<organism evidence="1 2">
    <name type="scientific">Favolaschia claudopus</name>
    <dbReference type="NCBI Taxonomy" id="2862362"/>
    <lineage>
        <taxon>Eukaryota</taxon>
        <taxon>Fungi</taxon>
        <taxon>Dikarya</taxon>
        <taxon>Basidiomycota</taxon>
        <taxon>Agaricomycotina</taxon>
        <taxon>Agaricomycetes</taxon>
        <taxon>Agaricomycetidae</taxon>
        <taxon>Agaricales</taxon>
        <taxon>Marasmiineae</taxon>
        <taxon>Mycenaceae</taxon>
        <taxon>Favolaschia</taxon>
    </lineage>
</organism>
<dbReference type="Proteomes" id="UP001362999">
    <property type="component" value="Unassembled WGS sequence"/>
</dbReference>
<reference evidence="1 2" key="1">
    <citation type="journal article" date="2024" name="J Genomics">
        <title>Draft genome sequencing and assembly of Favolaschia claudopus CIRM-BRFM 2984 isolated from oak limbs.</title>
        <authorList>
            <person name="Navarro D."/>
            <person name="Drula E."/>
            <person name="Chaduli D."/>
            <person name="Cazenave R."/>
            <person name="Ahrendt S."/>
            <person name="Wang J."/>
            <person name="Lipzen A."/>
            <person name="Daum C."/>
            <person name="Barry K."/>
            <person name="Grigoriev I.V."/>
            <person name="Favel A."/>
            <person name="Rosso M.N."/>
            <person name="Martin F."/>
        </authorList>
    </citation>
    <scope>NUCLEOTIDE SEQUENCE [LARGE SCALE GENOMIC DNA]</scope>
    <source>
        <strain evidence="1 2">CIRM-BRFM 2984</strain>
    </source>
</reference>
<gene>
    <name evidence="1" type="ORF">R3P38DRAFT_3304799</name>
</gene>